<dbReference type="OrthoDB" id="1750432at2759"/>
<evidence type="ECO:0000259" key="1">
    <source>
        <dbReference type="PROSITE" id="PS50878"/>
    </source>
</evidence>
<proteinExistence type="predicted"/>
<feature type="non-terminal residue" evidence="2">
    <location>
        <position position="1"/>
    </location>
</feature>
<dbReference type="Gene3D" id="3.10.10.10">
    <property type="entry name" value="HIV Type 1 Reverse Transcriptase, subunit A, domain 1"/>
    <property type="match status" value="1"/>
</dbReference>
<dbReference type="SUPFAM" id="SSF56672">
    <property type="entry name" value="DNA/RNA polymerases"/>
    <property type="match status" value="1"/>
</dbReference>
<sequence>QEWLTAMRTRFGSFEYTVMPFGLCNAPSTFQHFVNDIFANLVEVYFVVYLDDILVYSKTLDSHCEFHNSSLQFLGVIGFANFHRKFIKNYSKTIVNLTCLLRKDKPFLFTGKASKEFEALKKAFTTAPILAHF</sequence>
<accession>A0A0L6VPY8</accession>
<name>A0A0L6VPY8_9BASI</name>
<dbReference type="EMBL" id="LAVV01003311">
    <property type="protein sequence ID" value="KNZ62235.1"/>
    <property type="molecule type" value="Genomic_DNA"/>
</dbReference>
<feature type="non-terminal residue" evidence="2">
    <location>
        <position position="133"/>
    </location>
</feature>
<dbReference type="InterPro" id="IPR043128">
    <property type="entry name" value="Rev_trsase/Diguanyl_cyclase"/>
</dbReference>
<dbReference type="InterPro" id="IPR053134">
    <property type="entry name" value="RNA-dir_DNA_polymerase"/>
</dbReference>
<gene>
    <name evidence="2" type="ORF">VP01_12981g1</name>
</gene>
<reference evidence="2 3" key="1">
    <citation type="submission" date="2015-08" db="EMBL/GenBank/DDBJ databases">
        <title>Next Generation Sequencing and Analysis of the Genome of Puccinia sorghi L Schw, the Causal Agent of Maize Common Rust.</title>
        <authorList>
            <person name="Rochi L."/>
            <person name="Burguener G."/>
            <person name="Darino M."/>
            <person name="Turjanski A."/>
            <person name="Kreff E."/>
            <person name="Dieguez M.J."/>
            <person name="Sacco F."/>
        </authorList>
    </citation>
    <scope>NUCLEOTIDE SEQUENCE [LARGE SCALE GENOMIC DNA]</scope>
    <source>
        <strain evidence="2 3">RO10H11247</strain>
    </source>
</reference>
<dbReference type="VEuPathDB" id="FungiDB:VP01_12981g1"/>
<dbReference type="PANTHER" id="PTHR24559">
    <property type="entry name" value="TRANSPOSON TY3-I GAG-POL POLYPROTEIN"/>
    <property type="match status" value="1"/>
</dbReference>
<dbReference type="PROSITE" id="PS50878">
    <property type="entry name" value="RT_POL"/>
    <property type="match status" value="1"/>
</dbReference>
<dbReference type="Proteomes" id="UP000037035">
    <property type="component" value="Unassembled WGS sequence"/>
</dbReference>
<dbReference type="CDD" id="cd01647">
    <property type="entry name" value="RT_LTR"/>
    <property type="match status" value="1"/>
</dbReference>
<comment type="caution">
    <text evidence="2">The sequence shown here is derived from an EMBL/GenBank/DDBJ whole genome shotgun (WGS) entry which is preliminary data.</text>
</comment>
<dbReference type="STRING" id="27349.A0A0L6VPY8"/>
<keyword evidence="3" id="KW-1185">Reference proteome</keyword>
<feature type="domain" description="Reverse transcriptase" evidence="1">
    <location>
        <begin position="1"/>
        <end position="114"/>
    </location>
</feature>
<protein>
    <recommendedName>
        <fullName evidence="1">Reverse transcriptase domain-containing protein</fullName>
    </recommendedName>
</protein>
<dbReference type="InterPro" id="IPR043502">
    <property type="entry name" value="DNA/RNA_pol_sf"/>
</dbReference>
<organism evidence="2 3">
    <name type="scientific">Puccinia sorghi</name>
    <dbReference type="NCBI Taxonomy" id="27349"/>
    <lineage>
        <taxon>Eukaryota</taxon>
        <taxon>Fungi</taxon>
        <taxon>Dikarya</taxon>
        <taxon>Basidiomycota</taxon>
        <taxon>Pucciniomycotina</taxon>
        <taxon>Pucciniomycetes</taxon>
        <taxon>Pucciniales</taxon>
        <taxon>Pucciniaceae</taxon>
        <taxon>Puccinia</taxon>
    </lineage>
</organism>
<evidence type="ECO:0000313" key="3">
    <source>
        <dbReference type="Proteomes" id="UP000037035"/>
    </source>
</evidence>
<dbReference type="AlphaFoldDB" id="A0A0L6VPY8"/>
<dbReference type="PANTHER" id="PTHR24559:SF440">
    <property type="entry name" value="RIBONUCLEASE H"/>
    <property type="match status" value="1"/>
</dbReference>
<dbReference type="Pfam" id="PF00078">
    <property type="entry name" value="RVT_1"/>
    <property type="match status" value="1"/>
</dbReference>
<evidence type="ECO:0000313" key="2">
    <source>
        <dbReference type="EMBL" id="KNZ62235.1"/>
    </source>
</evidence>
<dbReference type="Gene3D" id="3.30.70.270">
    <property type="match status" value="1"/>
</dbReference>
<dbReference type="InterPro" id="IPR000477">
    <property type="entry name" value="RT_dom"/>
</dbReference>